<protein>
    <recommendedName>
        <fullName evidence="3">beta-galactosidase</fullName>
        <ecNumber evidence="3">3.2.1.23</ecNumber>
    </recommendedName>
    <alternativeName>
        <fullName evidence="7">Lactase</fullName>
    </alternativeName>
</protein>
<dbReference type="Gene3D" id="2.60.120.260">
    <property type="entry name" value="Galactose-binding domain-like"/>
    <property type="match status" value="1"/>
</dbReference>
<dbReference type="InterPro" id="IPR004199">
    <property type="entry name" value="B-gal_small/dom_5"/>
</dbReference>
<dbReference type="PANTHER" id="PTHR46323">
    <property type="entry name" value="BETA-GALACTOSIDASE"/>
    <property type="match status" value="1"/>
</dbReference>
<evidence type="ECO:0000256" key="1">
    <source>
        <dbReference type="ARBA" id="ARBA00001412"/>
    </source>
</evidence>
<dbReference type="SUPFAM" id="SSF49785">
    <property type="entry name" value="Galactose-binding domain-like"/>
    <property type="match status" value="1"/>
</dbReference>
<dbReference type="Pfam" id="PF02836">
    <property type="entry name" value="Glyco_hydro_2_C"/>
    <property type="match status" value="1"/>
</dbReference>
<evidence type="ECO:0000256" key="4">
    <source>
        <dbReference type="ARBA" id="ARBA00022801"/>
    </source>
</evidence>
<dbReference type="Pfam" id="PF02929">
    <property type="entry name" value="Bgal_small_N"/>
    <property type="match status" value="1"/>
</dbReference>
<evidence type="ECO:0000256" key="3">
    <source>
        <dbReference type="ARBA" id="ARBA00012756"/>
    </source>
</evidence>
<dbReference type="Gene3D" id="2.60.40.10">
    <property type="entry name" value="Immunoglobulins"/>
    <property type="match status" value="2"/>
</dbReference>
<evidence type="ECO:0000313" key="10">
    <source>
        <dbReference type="Proteomes" id="UP001610335"/>
    </source>
</evidence>
<name>A0ABR4ISG4_9EURO</name>
<comment type="similarity">
    <text evidence="2">Belongs to the glycosyl hydrolase 2 family.</text>
</comment>
<dbReference type="PANTHER" id="PTHR46323:SF2">
    <property type="entry name" value="BETA-GALACTOSIDASE"/>
    <property type="match status" value="1"/>
</dbReference>
<dbReference type="InterPro" id="IPR008979">
    <property type="entry name" value="Galactose-bd-like_sf"/>
</dbReference>
<comment type="catalytic activity">
    <reaction evidence="1">
        <text>Hydrolysis of terminal non-reducing beta-D-galactose residues in beta-D-galactosides.</text>
        <dbReference type="EC" id="3.2.1.23"/>
    </reaction>
</comment>
<comment type="caution">
    <text evidence="9">The sequence shown here is derived from an EMBL/GenBank/DDBJ whole genome shotgun (WGS) entry which is preliminary data.</text>
</comment>
<keyword evidence="4 9" id="KW-0378">Hydrolase</keyword>
<organism evidence="9 10">
    <name type="scientific">Aspergillus cavernicola</name>
    <dbReference type="NCBI Taxonomy" id="176166"/>
    <lineage>
        <taxon>Eukaryota</taxon>
        <taxon>Fungi</taxon>
        <taxon>Dikarya</taxon>
        <taxon>Ascomycota</taxon>
        <taxon>Pezizomycotina</taxon>
        <taxon>Eurotiomycetes</taxon>
        <taxon>Eurotiomycetidae</taxon>
        <taxon>Eurotiales</taxon>
        <taxon>Aspergillaceae</taxon>
        <taxon>Aspergillus</taxon>
        <taxon>Aspergillus subgen. Nidulantes</taxon>
    </lineage>
</organism>
<keyword evidence="10" id="KW-1185">Reference proteome</keyword>
<dbReference type="InterPro" id="IPR006104">
    <property type="entry name" value="Glyco_hydro_2_N"/>
</dbReference>
<dbReference type="Proteomes" id="UP001610335">
    <property type="component" value="Unassembled WGS sequence"/>
</dbReference>
<dbReference type="Pfam" id="PF16353">
    <property type="entry name" value="LacZ_4"/>
    <property type="match status" value="1"/>
</dbReference>
<dbReference type="InterPro" id="IPR006102">
    <property type="entry name" value="Ig-like_GH2"/>
</dbReference>
<evidence type="ECO:0000256" key="7">
    <source>
        <dbReference type="ARBA" id="ARBA00032230"/>
    </source>
</evidence>
<evidence type="ECO:0000313" key="9">
    <source>
        <dbReference type="EMBL" id="KAL2830621.1"/>
    </source>
</evidence>
<evidence type="ECO:0000259" key="8">
    <source>
        <dbReference type="SMART" id="SM01038"/>
    </source>
</evidence>
<dbReference type="SUPFAM" id="SSF49303">
    <property type="entry name" value="beta-Galactosidase/glucuronidase domain"/>
    <property type="match status" value="2"/>
</dbReference>
<feature type="domain" description="Beta galactosidase small chain/" evidence="8">
    <location>
        <begin position="762"/>
        <end position="1040"/>
    </location>
</feature>
<dbReference type="InterPro" id="IPR023232">
    <property type="entry name" value="Glyco_hydro_2_AS"/>
</dbReference>
<evidence type="ECO:0000256" key="2">
    <source>
        <dbReference type="ARBA" id="ARBA00007401"/>
    </source>
</evidence>
<dbReference type="InterPro" id="IPR013783">
    <property type="entry name" value="Ig-like_fold"/>
</dbReference>
<sequence>MNSFPQQTPDWNNLGVIHRNVLPARASFFNYTSPEKALTYDENVTEKVSLNGVWKFHHAASPFEAPEGFILPTFDASGWNDLPVPSSWQLEGYGGPQYLNKQYGIPVDQPNVPFEDNQTGSYIRRFTIPTAFQGRQLRLRFEGVDSAFHCWLNGTEVGYSQGARNPTEFDVTHLARTEGENILCVRVYQYCDGSYIEGQDQWRLSGIFRDVNLVAFPQNHIQDFHVRTRFDDQYVDADLEVTLELSPGVPASSEVSVQLFDETKTAIIVQATESVQPAMPEQTISIPVRGPKHWTAETPNLYHLVLRFGEQVLSQRVGFRQVEMKNGLLVVNGKRVLFKGANRHEHHPRSGRTVPYALLRQDLLMMKQHNLNALRTCHQPSDPRLYDLADELGIWVMDEADLECHGYDTIEVRNLSQTERLLTAQEQHDLAFSRAGEWISDNLDWQEAYLDRAKQLVSRDKNHPCVVIWSLGNEAFQGRNFQAMYDWIKSYDPTRPIHYEADIKARIVDVVSTMYPSLDKVKAFAENWDGKKPLFLVEFMHAMGNGPGNIKEYFDLFYEYPCLQGGWAWEWANHGLLTRNKEGKEYFGYGGDFGETHHDGHFIMDGLLTSDHQPGPGLLEYRKVVEPVQMVPEASSIRFVRIINRYDFRDLSHLKCTYQIVGDGFHVAGDEIPLPTVRPGEEADLDIPVLPLDKIPEGKDAFLELNFAVKEDDLCWERGEEVAWLQVPIHSAANADDQPPLFHAEIKNSPVQIAKTSQTVLDIQSTNSRWAFDLVRGQVTSWTAGTRNILHAGPVLTLWRAPTDNDVSVLQDWTEKEVKHARPYTREVSWSVDESANRAVVQCTQRVAPIPLEWAINTTTTYTFSDNSLLIKVEGKPRGRNLPQTLPRLGLTLALPHEFTEATWFGRGPGESYRDKKHAQRFGLYSSDVSQLSMDYEYPQESGNRTNTRWVRFHTADATSALEARFIDRPEGFDYQASHLQAEDVEQAKHIYELDPFRRPEVIVRLDADHHGLGSESCGPPALPEYTLKLEPFEFSVLLTAE</sequence>
<dbReference type="Gene3D" id="3.20.20.80">
    <property type="entry name" value="Glycosidases"/>
    <property type="match status" value="1"/>
</dbReference>
<keyword evidence="6" id="KW-0961">Cell wall biogenesis/degradation</keyword>
<dbReference type="Pfam" id="PF02837">
    <property type="entry name" value="Glyco_hydro_2_N"/>
    <property type="match status" value="1"/>
</dbReference>
<dbReference type="InterPro" id="IPR032312">
    <property type="entry name" value="LacZ_4"/>
</dbReference>
<dbReference type="PROSITE" id="PS00608">
    <property type="entry name" value="GLYCOSYL_HYDROL_F2_2"/>
    <property type="match status" value="1"/>
</dbReference>
<dbReference type="InterPro" id="IPR017853">
    <property type="entry name" value="GH"/>
</dbReference>
<dbReference type="InterPro" id="IPR006101">
    <property type="entry name" value="Glyco_hydro_2"/>
</dbReference>
<dbReference type="GO" id="GO:0016787">
    <property type="term" value="F:hydrolase activity"/>
    <property type="evidence" value="ECO:0007669"/>
    <property type="project" value="UniProtKB-KW"/>
</dbReference>
<dbReference type="EMBL" id="JBFXLS010000012">
    <property type="protein sequence ID" value="KAL2830621.1"/>
    <property type="molecule type" value="Genomic_DNA"/>
</dbReference>
<dbReference type="InterPro" id="IPR036156">
    <property type="entry name" value="Beta-gal/glucu_dom_sf"/>
</dbReference>
<gene>
    <name evidence="9" type="ORF">BDW59DRAFT_177870</name>
</gene>
<dbReference type="PRINTS" id="PR00132">
    <property type="entry name" value="GLHYDRLASE2"/>
</dbReference>
<evidence type="ECO:0000256" key="6">
    <source>
        <dbReference type="ARBA" id="ARBA00023316"/>
    </source>
</evidence>
<evidence type="ECO:0000256" key="5">
    <source>
        <dbReference type="ARBA" id="ARBA00023295"/>
    </source>
</evidence>
<accession>A0ABR4ISG4</accession>
<dbReference type="SUPFAM" id="SSF51445">
    <property type="entry name" value="(Trans)glycosidases"/>
    <property type="match status" value="1"/>
</dbReference>
<dbReference type="SUPFAM" id="SSF74650">
    <property type="entry name" value="Galactose mutarotase-like"/>
    <property type="match status" value="1"/>
</dbReference>
<keyword evidence="5" id="KW-0326">Glycosidase</keyword>
<dbReference type="Gene3D" id="2.70.98.10">
    <property type="match status" value="1"/>
</dbReference>
<proteinExistence type="inferred from homology"/>
<reference evidence="9 10" key="1">
    <citation type="submission" date="2024-07" db="EMBL/GenBank/DDBJ databases">
        <title>Section-level genome sequencing and comparative genomics of Aspergillus sections Usti and Cavernicolus.</title>
        <authorList>
            <consortium name="Lawrence Berkeley National Laboratory"/>
            <person name="Nybo J.L."/>
            <person name="Vesth T.C."/>
            <person name="Theobald S."/>
            <person name="Frisvad J.C."/>
            <person name="Larsen T.O."/>
            <person name="Kjaerboelling I."/>
            <person name="Rothschild-Mancinelli K."/>
            <person name="Lyhne E.K."/>
            <person name="Kogle M.E."/>
            <person name="Barry K."/>
            <person name="Clum A."/>
            <person name="Na H."/>
            <person name="Ledsgaard L."/>
            <person name="Lin J."/>
            <person name="Lipzen A."/>
            <person name="Kuo A."/>
            <person name="Riley R."/>
            <person name="Mondo S."/>
            <person name="LaButti K."/>
            <person name="Haridas S."/>
            <person name="Pangalinan J."/>
            <person name="Salamov A.A."/>
            <person name="Simmons B.A."/>
            <person name="Magnuson J.K."/>
            <person name="Chen J."/>
            <person name="Drula E."/>
            <person name="Henrissat B."/>
            <person name="Wiebenga A."/>
            <person name="Lubbers R.J."/>
            <person name="Gomes A.C."/>
            <person name="Makela M.R."/>
            <person name="Stajich J."/>
            <person name="Grigoriev I.V."/>
            <person name="Mortensen U.H."/>
            <person name="De vries R.P."/>
            <person name="Baker S.E."/>
            <person name="Andersen M.R."/>
        </authorList>
    </citation>
    <scope>NUCLEOTIDE SEQUENCE [LARGE SCALE GENOMIC DNA]</scope>
    <source>
        <strain evidence="9 10">CBS 600.67</strain>
    </source>
</reference>
<dbReference type="SMART" id="SM01038">
    <property type="entry name" value="Bgal_small_N"/>
    <property type="match status" value="1"/>
</dbReference>
<dbReference type="InterPro" id="IPR006103">
    <property type="entry name" value="Glyco_hydro_2_cat"/>
</dbReference>
<dbReference type="InterPro" id="IPR011013">
    <property type="entry name" value="Gal_mutarotase_sf_dom"/>
</dbReference>
<dbReference type="InterPro" id="IPR014718">
    <property type="entry name" value="GH-type_carb-bd"/>
</dbReference>
<dbReference type="EC" id="3.2.1.23" evidence="3"/>
<dbReference type="InterPro" id="IPR050347">
    <property type="entry name" value="Bact_Beta-galactosidase"/>
</dbReference>
<dbReference type="Pfam" id="PF00703">
    <property type="entry name" value="Glyco_hydro_2"/>
    <property type="match status" value="1"/>
</dbReference>